<comment type="caution">
    <text evidence="2">The sequence shown here is derived from an EMBL/GenBank/DDBJ whole genome shotgun (WGS) entry which is preliminary data.</text>
</comment>
<reference evidence="2 3" key="1">
    <citation type="submission" date="2021-06" db="EMBL/GenBank/DDBJ databases">
        <title>Caerostris extrusa draft genome.</title>
        <authorList>
            <person name="Kono N."/>
            <person name="Arakawa K."/>
        </authorList>
    </citation>
    <scope>NUCLEOTIDE SEQUENCE [LARGE SCALE GENOMIC DNA]</scope>
</reference>
<keyword evidence="3" id="KW-1185">Reference proteome</keyword>
<protein>
    <submittedName>
        <fullName evidence="2">Uncharacterized protein</fullName>
    </submittedName>
</protein>
<organism evidence="2 3">
    <name type="scientific">Caerostris extrusa</name>
    <name type="common">Bark spider</name>
    <name type="synonym">Caerostris bankana</name>
    <dbReference type="NCBI Taxonomy" id="172846"/>
    <lineage>
        <taxon>Eukaryota</taxon>
        <taxon>Metazoa</taxon>
        <taxon>Ecdysozoa</taxon>
        <taxon>Arthropoda</taxon>
        <taxon>Chelicerata</taxon>
        <taxon>Arachnida</taxon>
        <taxon>Araneae</taxon>
        <taxon>Araneomorphae</taxon>
        <taxon>Entelegynae</taxon>
        <taxon>Araneoidea</taxon>
        <taxon>Araneidae</taxon>
        <taxon>Caerostris</taxon>
    </lineage>
</organism>
<evidence type="ECO:0000313" key="3">
    <source>
        <dbReference type="Proteomes" id="UP001054945"/>
    </source>
</evidence>
<evidence type="ECO:0000313" key="2">
    <source>
        <dbReference type="EMBL" id="GIX67071.1"/>
    </source>
</evidence>
<feature type="region of interest" description="Disordered" evidence="1">
    <location>
        <begin position="44"/>
        <end position="71"/>
    </location>
</feature>
<dbReference type="AlphaFoldDB" id="A0AAV4M4S8"/>
<evidence type="ECO:0000256" key="1">
    <source>
        <dbReference type="SAM" id="MobiDB-lite"/>
    </source>
</evidence>
<sequence length="353" mass="39182">MRGTNSAPSPSYLRRQKKCAWETDADFTSLVATAIDFSQQTDTLQHPLKGNGQHLHEGTNSAPSLPTSRGKEVSIPFLPPEAKKCAWETDADFTSLVATAIDFSQQTDTLQHPLKGTANICMRGQIQLHPLPTSRGKEQQQSISHPTNRHSATSFKGNGQHLHANSAPSPSYLQRQKKCAWETDADFYISGSNSNFLATNRHSATSFKGNGQHLHEGTNSAPIPSYLQRQKCAWETDADFYISGSNSNRFLTTNRHSATSFKKGTANICMRGQIQLHPLPTSEAKKCAWETDADFTSLVATAIDFSQQTDTLQHPLKRERRICMRGQIQLHPLPTSRGKRSVHGKPTLILHLW</sequence>
<dbReference type="EMBL" id="BPLR01001851">
    <property type="protein sequence ID" value="GIX67071.1"/>
    <property type="molecule type" value="Genomic_DNA"/>
</dbReference>
<gene>
    <name evidence="2" type="ORF">CEXT_723661</name>
</gene>
<feature type="compositionally biased region" description="Polar residues" evidence="1">
    <location>
        <begin position="139"/>
        <end position="157"/>
    </location>
</feature>
<accession>A0AAV4M4S8</accession>
<proteinExistence type="predicted"/>
<feature type="region of interest" description="Disordered" evidence="1">
    <location>
        <begin position="133"/>
        <end position="171"/>
    </location>
</feature>
<dbReference type="Proteomes" id="UP001054945">
    <property type="component" value="Unassembled WGS sequence"/>
</dbReference>
<feature type="compositionally biased region" description="Polar residues" evidence="1">
    <location>
        <begin position="58"/>
        <end position="67"/>
    </location>
</feature>
<name>A0AAV4M4S8_CAEEX</name>